<feature type="signal peptide" evidence="2">
    <location>
        <begin position="1"/>
        <end position="39"/>
    </location>
</feature>
<keyword evidence="2" id="KW-0732">Signal</keyword>
<dbReference type="InterPro" id="IPR036779">
    <property type="entry name" value="LysM_dom_sf"/>
</dbReference>
<dbReference type="Proteomes" id="UP000230161">
    <property type="component" value="Unassembled WGS sequence"/>
</dbReference>
<dbReference type="AlphaFoldDB" id="A0A2M9BAZ1"/>
<dbReference type="OrthoDB" id="5171895at2"/>
<feature type="region of interest" description="Disordered" evidence="1">
    <location>
        <begin position="38"/>
        <end position="63"/>
    </location>
</feature>
<proteinExistence type="predicted"/>
<dbReference type="PANTHER" id="PTHR33734">
    <property type="entry name" value="LYSM DOMAIN-CONTAINING GPI-ANCHORED PROTEIN 2"/>
    <property type="match status" value="1"/>
</dbReference>
<evidence type="ECO:0000256" key="2">
    <source>
        <dbReference type="SAM" id="SignalP"/>
    </source>
</evidence>
<evidence type="ECO:0000313" key="5">
    <source>
        <dbReference type="Proteomes" id="UP000230161"/>
    </source>
</evidence>
<dbReference type="SUPFAM" id="SSF54106">
    <property type="entry name" value="LysM domain"/>
    <property type="match status" value="2"/>
</dbReference>
<evidence type="ECO:0000256" key="1">
    <source>
        <dbReference type="SAM" id="MobiDB-lite"/>
    </source>
</evidence>
<gene>
    <name evidence="4" type="ORF">CLV54_3445</name>
</gene>
<feature type="compositionally biased region" description="Low complexity" evidence="1">
    <location>
        <begin position="53"/>
        <end position="63"/>
    </location>
</feature>
<dbReference type="Pfam" id="PF01476">
    <property type="entry name" value="LysM"/>
    <property type="match status" value="2"/>
</dbReference>
<feature type="chain" id="PRO_5014967780" evidence="2">
    <location>
        <begin position="40"/>
        <end position="368"/>
    </location>
</feature>
<protein>
    <submittedName>
        <fullName evidence="4">LysM repeat protein</fullName>
    </submittedName>
</protein>
<dbReference type="SMART" id="SM00257">
    <property type="entry name" value="LysM"/>
    <property type="match status" value="2"/>
</dbReference>
<evidence type="ECO:0000313" key="4">
    <source>
        <dbReference type="EMBL" id="PJJ55105.1"/>
    </source>
</evidence>
<dbReference type="RefSeq" id="WP_100346201.1">
    <property type="nucleotide sequence ID" value="NZ_PGFB01000008.1"/>
</dbReference>
<dbReference type="Gene3D" id="3.10.350.10">
    <property type="entry name" value="LysM domain"/>
    <property type="match status" value="2"/>
</dbReference>
<feature type="domain" description="LysM" evidence="3">
    <location>
        <begin position="148"/>
        <end position="192"/>
    </location>
</feature>
<dbReference type="InterPro" id="IPR018392">
    <property type="entry name" value="LysM"/>
</dbReference>
<dbReference type="PROSITE" id="PS51782">
    <property type="entry name" value="LYSM"/>
    <property type="match status" value="2"/>
</dbReference>
<dbReference type="PANTHER" id="PTHR33734:SF22">
    <property type="entry name" value="MEMBRANE-BOUND LYTIC MUREIN TRANSGLYCOSYLASE D"/>
    <property type="match status" value="1"/>
</dbReference>
<organism evidence="4 5">
    <name type="scientific">Compostimonas suwonensis</name>
    <dbReference type="NCBI Taxonomy" id="1048394"/>
    <lineage>
        <taxon>Bacteria</taxon>
        <taxon>Bacillati</taxon>
        <taxon>Actinomycetota</taxon>
        <taxon>Actinomycetes</taxon>
        <taxon>Micrococcales</taxon>
        <taxon>Microbacteriaceae</taxon>
        <taxon>Compostimonas</taxon>
    </lineage>
</organism>
<evidence type="ECO:0000259" key="3">
    <source>
        <dbReference type="PROSITE" id="PS51782"/>
    </source>
</evidence>
<dbReference type="CDD" id="cd00118">
    <property type="entry name" value="LysM"/>
    <property type="match status" value="2"/>
</dbReference>
<name>A0A2M9BAZ1_9MICO</name>
<feature type="domain" description="LysM" evidence="3">
    <location>
        <begin position="82"/>
        <end position="126"/>
    </location>
</feature>
<reference evidence="4 5" key="1">
    <citation type="submission" date="2017-11" db="EMBL/GenBank/DDBJ databases">
        <title>Genomic Encyclopedia of Archaeal and Bacterial Type Strains, Phase II (KMG-II): From Individual Species to Whole Genera.</title>
        <authorList>
            <person name="Goeker M."/>
        </authorList>
    </citation>
    <scope>NUCLEOTIDE SEQUENCE [LARGE SCALE GENOMIC DNA]</scope>
    <source>
        <strain evidence="4 5">DSM 25625</strain>
    </source>
</reference>
<dbReference type="EMBL" id="PGFB01000008">
    <property type="protein sequence ID" value="PJJ55105.1"/>
    <property type="molecule type" value="Genomic_DNA"/>
</dbReference>
<keyword evidence="5" id="KW-1185">Reference proteome</keyword>
<accession>A0A2M9BAZ1</accession>
<sequence>MRGTQTRQTRVHGPVQSSAAVVLVGSLAVSLGMASPAGAAPETRRQATPKPATPRVAAPVLTPAAASTTPSATATVAEAAPPQYIVSSGDTVSGIAARFGLSTQAVLDLNGLSSDSLIFPDQVLRLAADPASHAPAAPAPQPAAAGGLEYTIQAGDTIGAVAERYGLPVQDVLDANGLSWTSIIYPGQVVTVPLGGMDVAVAAIAPPAPLSPPVTAPEPSASAPVASVATDQTPLSEGMRANAATIVAVGRELGVSDRGLIIALAAAMQESSLLNIEHGDRDSVGLFQQRPSMGWGTPEQIIDPGYAARAFFGGADSPTPGWTPGLLDISGWESMTVAQAAQAVQISAYPDAYARWEGPATAWLAELG</sequence>
<comment type="caution">
    <text evidence="4">The sequence shown here is derived from an EMBL/GenBank/DDBJ whole genome shotgun (WGS) entry which is preliminary data.</text>
</comment>